<evidence type="ECO:0000256" key="3">
    <source>
        <dbReference type="ARBA" id="ARBA00022777"/>
    </source>
</evidence>
<dbReference type="GO" id="GO:0000287">
    <property type="term" value="F:magnesium ion binding"/>
    <property type="evidence" value="ECO:0007669"/>
    <property type="project" value="UniProtKB-UniRule"/>
</dbReference>
<dbReference type="GO" id="GO:0009229">
    <property type="term" value="P:thiamine diphosphate biosynthetic process"/>
    <property type="evidence" value="ECO:0007669"/>
    <property type="project" value="InterPro"/>
</dbReference>
<evidence type="ECO:0000256" key="4">
    <source>
        <dbReference type="ARBA" id="ARBA00022840"/>
    </source>
</evidence>
<feature type="domain" description="6-hydroxymethylpterin diphosphokinase MptE-like" evidence="6">
    <location>
        <begin position="33"/>
        <end position="199"/>
    </location>
</feature>
<dbReference type="GO" id="GO:0003848">
    <property type="term" value="F:2-amino-4-hydroxy-6-hydroxymethyldihydropteridine diphosphokinase activity"/>
    <property type="evidence" value="ECO:0007669"/>
    <property type="project" value="UniProtKB-UniRule"/>
</dbReference>
<evidence type="ECO:0000259" key="6">
    <source>
        <dbReference type="Pfam" id="PF01973"/>
    </source>
</evidence>
<dbReference type="GO" id="GO:0005524">
    <property type="term" value="F:ATP binding"/>
    <property type="evidence" value="ECO:0007669"/>
    <property type="project" value="UniProtKB-UniRule"/>
</dbReference>
<dbReference type="Pfam" id="PF01973">
    <property type="entry name" value="MptE-like"/>
    <property type="match status" value="1"/>
</dbReference>
<dbReference type="AlphaFoldDB" id="A0A484I7C8"/>
<dbReference type="HAMAP" id="MF_02131">
    <property type="entry name" value="HMPDK_arch"/>
    <property type="match status" value="1"/>
</dbReference>
<comment type="catalytic activity">
    <reaction evidence="5">
        <text>6-hydroxymethyl-7,8-dihydropterin + ATP = (7,8-dihydropterin-6-yl)methyl diphosphate + AMP + H(+)</text>
        <dbReference type="Rhea" id="RHEA:11412"/>
        <dbReference type="ChEBI" id="CHEBI:15378"/>
        <dbReference type="ChEBI" id="CHEBI:30616"/>
        <dbReference type="ChEBI" id="CHEBI:44841"/>
        <dbReference type="ChEBI" id="CHEBI:72950"/>
        <dbReference type="ChEBI" id="CHEBI:456215"/>
        <dbReference type="EC" id="2.7.6.3"/>
    </reaction>
</comment>
<gene>
    <name evidence="5 7" type="primary">mptE</name>
    <name evidence="7" type="ORF">NFRAN_0749</name>
</gene>
<dbReference type="GO" id="GO:0016301">
    <property type="term" value="F:kinase activity"/>
    <property type="evidence" value="ECO:0007669"/>
    <property type="project" value="UniProtKB-KW"/>
</dbReference>
<dbReference type="GO" id="GO:0004788">
    <property type="term" value="F:thiamine diphosphokinase activity"/>
    <property type="evidence" value="ECO:0007669"/>
    <property type="project" value="InterPro"/>
</dbReference>
<dbReference type="Proteomes" id="UP000294299">
    <property type="component" value="Chromosome NFRAN"/>
</dbReference>
<dbReference type="EMBL" id="LR216287">
    <property type="protein sequence ID" value="VFJ13071.1"/>
    <property type="molecule type" value="Genomic_DNA"/>
</dbReference>
<comment type="function">
    <text evidence="5">Catalyzes the transfer of diphosphate from ATP to 6-hydroxymethyl-7,8-dihydropterin (6-HMD), leading to 6-hydroxymethyl-7,8-dihydropterin diphosphate (6-HMDP).</text>
</comment>
<dbReference type="InterPro" id="IPR027510">
    <property type="entry name" value="HMPDK_MptE"/>
</dbReference>
<keyword evidence="4 5" id="KW-0067">ATP-binding</keyword>
<dbReference type="EC" id="2.7.6.3" evidence="5"/>
<keyword evidence="2 5" id="KW-0547">Nucleotide-binding</keyword>
<evidence type="ECO:0000313" key="8">
    <source>
        <dbReference type="Proteomes" id="UP000294299"/>
    </source>
</evidence>
<keyword evidence="8" id="KW-1185">Reference proteome</keyword>
<evidence type="ECO:0000256" key="2">
    <source>
        <dbReference type="ARBA" id="ARBA00022741"/>
    </source>
</evidence>
<comment type="cofactor">
    <cofactor evidence="5">
        <name>Mg(2+)</name>
        <dbReference type="ChEBI" id="CHEBI:18420"/>
    </cofactor>
</comment>
<organism evidence="7 8">
    <name type="scientific">Candidatus Nitrosocosmicus franklandianus</name>
    <dbReference type="NCBI Taxonomy" id="1798806"/>
    <lineage>
        <taxon>Archaea</taxon>
        <taxon>Nitrososphaerota</taxon>
        <taxon>Nitrososphaeria</taxon>
        <taxon>Nitrososphaerales</taxon>
        <taxon>Nitrososphaeraceae</taxon>
        <taxon>Candidatus Nitrosocosmicus</taxon>
    </lineage>
</organism>
<protein>
    <recommendedName>
        <fullName evidence="5">6-hydroxymethyl-7,8-dihydropterin pyrophosphokinase</fullName>
        <shortName evidence="5">HPPK</shortName>
        <ecNumber evidence="5">2.7.6.3</ecNumber>
    </recommendedName>
    <alternativeName>
        <fullName evidence="5">2-amino-4-hydroxy-6-hydroxymethyldihydropteridine pyrophosphokinase</fullName>
    </alternativeName>
    <alternativeName>
        <fullName evidence="5">6-hydroxymethyl-7,8-dihydropterin diphosphokinase</fullName>
        <shortName evidence="5">6-HMPDK</shortName>
    </alternativeName>
    <alternativeName>
        <fullName evidence="5">7,8-dihydro-6-hydroxymethylpterin diphosphokinase</fullName>
    </alternativeName>
    <alternativeName>
        <fullName evidence="5">7,8-dihydro-6-hydroxymethylpterin pyrophosphokinase</fullName>
        <shortName evidence="5">PPPK</shortName>
    </alternativeName>
</protein>
<dbReference type="PANTHER" id="PTHR39648">
    <property type="entry name" value="6-HYDROXYMETHYL-7,8-DIHYDROPTERIN PYROPHOSPHOKINASE"/>
    <property type="match status" value="1"/>
</dbReference>
<keyword evidence="5" id="KW-0460">Magnesium</keyword>
<reference evidence="7 8" key="1">
    <citation type="submission" date="2019-02" db="EMBL/GenBank/DDBJ databases">
        <authorList>
            <person name="Lehtovirta-Morley E L."/>
        </authorList>
    </citation>
    <scope>NUCLEOTIDE SEQUENCE [LARGE SCALE GENOMIC DNA]</scope>
    <source>
        <strain evidence="7">NFRAN1</strain>
    </source>
</reference>
<dbReference type="InterPro" id="IPR002826">
    <property type="entry name" value="MptE-like"/>
</dbReference>
<keyword evidence="3 5" id="KW-0418">Kinase</keyword>
<evidence type="ECO:0000256" key="1">
    <source>
        <dbReference type="ARBA" id="ARBA00022679"/>
    </source>
</evidence>
<accession>A0A484I7C8</accession>
<evidence type="ECO:0000313" key="7">
    <source>
        <dbReference type="EMBL" id="VFJ13071.1"/>
    </source>
</evidence>
<dbReference type="RefSeq" id="WP_320410581.1">
    <property type="nucleotide sequence ID" value="NZ_LR216287.1"/>
</dbReference>
<dbReference type="PANTHER" id="PTHR39648:SF1">
    <property type="entry name" value="6-HYDROXYMETHYL-7,8-DIHYDROPTERIN PYROPHOSPHOKINASE"/>
    <property type="match status" value="1"/>
</dbReference>
<comment type="similarity">
    <text evidence="5">Belongs to the archaeal 6-HMPDK family.</text>
</comment>
<proteinExistence type="inferred from homology"/>
<sequence length="259" mass="29656">MRFSYWYRHYQIIAKYLDLRIDKDFLSSIYLSQHLGNINTNLHYFSKICQSKVMAIGAGPSIEDKQIQQFILDVYQKFSPKNNQSKETNLVVMVADGASELILDLEIIPDFVITDLDGNFESLLKASKKGSVMVIHAHGDNIEKINSSISDFDKIVGTTQNFPLTNVFNFGGFTDGDRCVFLADHFLAKEIILIGMDFDSRIGHFSKRKIMNYDFKRKKLDVAKNLIKLLTRWTNSEMTQISSSNYPSPIYGVDRNIIL</sequence>
<name>A0A484I7C8_9ARCH</name>
<dbReference type="KEGG" id="nfn:NFRAN_0749"/>
<evidence type="ECO:0000256" key="5">
    <source>
        <dbReference type="HAMAP-Rule" id="MF_02131"/>
    </source>
</evidence>
<dbReference type="InterPro" id="IPR036759">
    <property type="entry name" value="TPK_catalytic_sf"/>
</dbReference>
<dbReference type="GeneID" id="39420244"/>
<dbReference type="SUPFAM" id="SSF63999">
    <property type="entry name" value="Thiamin pyrophosphokinase, catalytic domain"/>
    <property type="match status" value="1"/>
</dbReference>
<keyword evidence="1 5" id="KW-0808">Transferase</keyword>